<feature type="domain" description="PLAT" evidence="11">
    <location>
        <begin position="656"/>
        <end position="774"/>
    </location>
</feature>
<comment type="subcellular location">
    <subcellularLocation>
        <location evidence="1">Membrane</location>
        <topology evidence="1">Multi-pass membrane protein</topology>
    </subcellularLocation>
</comment>
<keyword evidence="6 10" id="KW-0472">Membrane</keyword>
<dbReference type="Gene3D" id="2.60.220.50">
    <property type="match status" value="1"/>
</dbReference>
<feature type="transmembrane region" description="Helical" evidence="10">
    <location>
        <begin position="610"/>
        <end position="630"/>
    </location>
</feature>
<evidence type="ECO:0000313" key="13">
    <source>
        <dbReference type="EMBL" id="CAH3174563.1"/>
    </source>
</evidence>
<keyword evidence="3 10" id="KW-0812">Transmembrane</keyword>
<comment type="caution">
    <text evidence="8">Lacks conserved residue(s) required for the propagation of feature annotation.</text>
</comment>
<dbReference type="InterPro" id="IPR057244">
    <property type="entry name" value="GAIN_B"/>
</dbReference>
<dbReference type="SMART" id="SM00308">
    <property type="entry name" value="LH2"/>
    <property type="match status" value="1"/>
</dbReference>
<feature type="transmembrane region" description="Helical" evidence="10">
    <location>
        <begin position="858"/>
        <end position="879"/>
    </location>
</feature>
<dbReference type="PRINTS" id="PR00500">
    <property type="entry name" value="POLYCYSTIN1"/>
</dbReference>
<evidence type="ECO:0000256" key="2">
    <source>
        <dbReference type="ARBA" id="ARBA00007200"/>
    </source>
</evidence>
<dbReference type="InterPro" id="IPR001024">
    <property type="entry name" value="PLAT/LH2_dom"/>
</dbReference>
<evidence type="ECO:0000259" key="12">
    <source>
        <dbReference type="PROSITE" id="PS50221"/>
    </source>
</evidence>
<sequence>MVAFVVTDQNNGRKGIARIYINTNTIYDCGICQVTPDLGTALHTPFKITCTGWSFMKMPPSYDVRYSVDNGATKEIIYSGYRSVVQFYLPAGKKVNLYVTVEGEVGTRRSVEAVNVTVKPPLLSEGVSMEEYMLNKTVGVNMVGLLETKDEQGTQQLITALAKTLNGLGSVKTTSSKFDLRVRIRERLLHILRNYSVYDKTLASHTGSALQALTKKPEELSAVSVENASEILQNLGKFMRSRLKMMDPKDAEARTLVSQELVHRVVSVTSSLIEASSRRLNSNTMIRKEDESDVLLKVTEAAEELIKARLSTQVWGEKELRVESRNIRVIAIQESSVSNAFFHLGDVSFHMPTDLEEQLQVTSSDRERKCFGAVVTVYDENPFFSEMHHTKVASLSIDRCNGEEIQVKNLSSFIDISIPYEKQKLEQSAEIHTLRWEHQNTHIINQTERMTNQSLQIHLKPITVLPVGFVIKLTASTAESDSGSLNQYTVTSSGEPVELYLSGQQLQNASGSIFVRVVLKDTAYYRIKSVKGVPKVLYSLRMHWVGCFYWNKQYKDWFSDGCELTDQKSDTIVSCRCNHLTAFSGAFLRPPNSLREEHLADISRLKESPITLAVVVCITFLYMVLLVFCVRTEKNNKENHETVYIDDNTVPAATSQRFQITVQTGHWFGAGTTAGVYVVLHGEGQVSNPIELKCEGRHLFQRSSCDVFVVSVPISFKNNISKIHVWHDNVGEHPGWFLERITIKDVSDGMKWIFDCNRWLAVDEGNGKVECELLPNASTCNSSLKKCFSQHITKSFVDYHLWISLLGRPSYSRFTRPQRLTCCWSLLLCFLCVNIAWYRPKSEVPEVLGILDLNVESILVGIMCSVLVLPVNLLWIFLFRYSRRSFKRRVKVYPISEHQTETSELPSSSVLDQSLETVLFLKNIGERRWLQTSRGIDAELSTKDSLVCHPGDSLRRRSTTALESSSDGISLGYNTGNDSLSSDPHLQITSAGLTETVDFLAALAPPRKKLSVDLEKQSVVSVCVSTTASEGRGPYYSRFNLPHVCNYVAWFGCLMTGGIAGWLTIWFGLSFGPDMSIQWLQSLCFSLLESILISQPIMVLLFILLMARRSQVRKEEESDEGFEDLSTSALHEIHYGHVNEGFKDESSRSENDLDPALAIRKRLRYLKFLKPPSESKLSEARETCIRKKALWNYTVELLVFISFLVVTSLLVASVTSADMYHLNQSIKNVFLRSENPWTGPASVKDAWKEISDVFNENKAASTHTPFSILLPGSQSLLFGPTKITQYKFASVKVCNTTVKENNTTLCHNKCHADEGTWMNLELNQTRNESVQQLEEIANSQWINECTREFTVEFTVYTPFLRAISAATLSVKASNAKKPGCHLKLNTFPAFFKSPDYGYFVRILKLVFVLILLYLLQHEFFLALKMSTKYFTDVWRLFQLLTVVLGSVCVVMFIHWSVCLYALLREVETTSQTKVFHYATLVFFSQAALQTLYSLILFFLVVRGVYMLRPYRFFWRVGRIMSSASCSLLACMVLILIFVMAFSHLGHLLFGPVHSAFKSFGETFLLVSNFFRMNGVSRYQDPALEGDSVLMLFYFALFLVGFCVVMRGTTAAVFVSGLPHLKKRRKNLLSDVLEDFIRTKYDSIRQKVRRDSTADDHSNDDGSDEDDDEFELEGLEEDSATFPTEHVLDVVDDQIHEMIERVEGLFGSDLFMDCYTECDDDDDDDDVEYLYQADHSSLFCGSGYESDHSAMSAAKWQLSSSSSHDVSDEVSRSEQQNRSRSVRYPFRGAEMYGFSSNPYLLGVNRGERSNLGFSSLSLDTFEQSDDYWDLRHPEQQFSYDQTNILRDIALRDSDSRDGVLRDYNSCGDELLERKTSLYSTASSSSGCVEDLRREMPIKPKSMYSLRHGPSLKGSEAFPSVSELVARPNTSVEGERTRSATNSSSGQEPGKRARRTHHRKGFFRSSAVHPSQEGASIGHSPPMSQRAAHRVNVSDSGAQAAWGPAPSVSSPAREGPEQPVKGLLGDISMNRRLGTEIKNDDERSLEV</sequence>
<dbReference type="PANTHER" id="PTHR46730">
    <property type="entry name" value="POLYCYSTIN-1"/>
    <property type="match status" value="1"/>
</dbReference>
<evidence type="ECO:0000256" key="3">
    <source>
        <dbReference type="ARBA" id="ARBA00022692"/>
    </source>
</evidence>
<evidence type="ECO:0000256" key="9">
    <source>
        <dbReference type="SAM" id="MobiDB-lite"/>
    </source>
</evidence>
<dbReference type="Pfam" id="PF08016">
    <property type="entry name" value="PKD_channel"/>
    <property type="match status" value="1"/>
</dbReference>
<dbReference type="PANTHER" id="PTHR46730:SF1">
    <property type="entry name" value="PLAT DOMAIN-CONTAINING PROTEIN"/>
    <property type="match status" value="1"/>
</dbReference>
<feature type="transmembrane region" description="Helical" evidence="10">
    <location>
        <begin position="1079"/>
        <end position="1105"/>
    </location>
</feature>
<feature type="transmembrane region" description="Helical" evidence="10">
    <location>
        <begin position="1436"/>
        <end position="1463"/>
    </location>
</feature>
<accession>A0ABN8R5G3</accession>
<feature type="region of interest" description="Disordered" evidence="9">
    <location>
        <begin position="1647"/>
        <end position="1670"/>
    </location>
</feature>
<dbReference type="SUPFAM" id="SSF49723">
    <property type="entry name" value="Lipase/lipooxygenase domain (PLAT/LH2 domain)"/>
    <property type="match status" value="1"/>
</dbReference>
<keyword evidence="4" id="KW-0677">Repeat</keyword>
<evidence type="ECO:0000256" key="1">
    <source>
        <dbReference type="ARBA" id="ARBA00004141"/>
    </source>
</evidence>
<feature type="compositionally biased region" description="Acidic residues" evidence="9">
    <location>
        <begin position="1660"/>
        <end position="1670"/>
    </location>
</feature>
<dbReference type="Pfam" id="PF01477">
    <property type="entry name" value="PLAT"/>
    <property type="match status" value="1"/>
</dbReference>
<dbReference type="InterPro" id="IPR046338">
    <property type="entry name" value="GAIN_dom_sf"/>
</dbReference>
<gene>
    <name evidence="13" type="ORF">PLOB_00015368</name>
</gene>
<dbReference type="Proteomes" id="UP001159405">
    <property type="component" value="Unassembled WGS sequence"/>
</dbReference>
<evidence type="ECO:0000256" key="7">
    <source>
        <dbReference type="ARBA" id="ARBA00023157"/>
    </source>
</evidence>
<feature type="transmembrane region" description="Helical" evidence="10">
    <location>
        <begin position="1396"/>
        <end position="1415"/>
    </location>
</feature>
<feature type="transmembrane region" description="Helical" evidence="10">
    <location>
        <begin position="820"/>
        <end position="838"/>
    </location>
</feature>
<dbReference type="PROSITE" id="PS50095">
    <property type="entry name" value="PLAT"/>
    <property type="match status" value="1"/>
</dbReference>
<dbReference type="InterPro" id="IPR036392">
    <property type="entry name" value="PLAT/LH2_dom_sf"/>
</dbReference>
<dbReference type="Pfam" id="PF01825">
    <property type="entry name" value="GPS"/>
    <property type="match status" value="1"/>
</dbReference>
<keyword evidence="5 10" id="KW-1133">Transmembrane helix</keyword>
<dbReference type="InterPro" id="IPR013122">
    <property type="entry name" value="PKD1_2_channel"/>
</dbReference>
<organism evidence="13 14">
    <name type="scientific">Porites lobata</name>
    <dbReference type="NCBI Taxonomy" id="104759"/>
    <lineage>
        <taxon>Eukaryota</taxon>
        <taxon>Metazoa</taxon>
        <taxon>Cnidaria</taxon>
        <taxon>Anthozoa</taxon>
        <taxon>Hexacorallia</taxon>
        <taxon>Scleractinia</taxon>
        <taxon>Fungiina</taxon>
        <taxon>Poritidae</taxon>
        <taxon>Porites</taxon>
    </lineage>
</organism>
<evidence type="ECO:0000259" key="11">
    <source>
        <dbReference type="PROSITE" id="PS50095"/>
    </source>
</evidence>
<feature type="compositionally biased region" description="Basic residues" evidence="9">
    <location>
        <begin position="1950"/>
        <end position="1960"/>
    </location>
</feature>
<dbReference type="Gene3D" id="2.60.60.20">
    <property type="entry name" value="PLAT/LH2 domain"/>
    <property type="match status" value="1"/>
</dbReference>
<name>A0ABN8R5G3_9CNID</name>
<evidence type="ECO:0000256" key="5">
    <source>
        <dbReference type="ARBA" id="ARBA00022989"/>
    </source>
</evidence>
<protein>
    <recommendedName>
        <fullName evidence="15">Polycystic kidney disease protein 1-like 2</fullName>
    </recommendedName>
</protein>
<comment type="caution">
    <text evidence="13">The sequence shown here is derived from an EMBL/GenBank/DDBJ whole genome shotgun (WGS) entry which is preliminary data.</text>
</comment>
<keyword evidence="7" id="KW-1015">Disulfide bond</keyword>
<feature type="domain" description="GAIN-B" evidence="12">
    <location>
        <begin position="439"/>
        <end position="595"/>
    </location>
</feature>
<keyword evidence="14" id="KW-1185">Reference proteome</keyword>
<feature type="transmembrane region" description="Helical" evidence="10">
    <location>
        <begin position="1526"/>
        <end position="1549"/>
    </location>
</feature>
<feature type="transmembrane region" description="Helical" evidence="10">
    <location>
        <begin position="1475"/>
        <end position="1505"/>
    </location>
</feature>
<evidence type="ECO:0008006" key="15">
    <source>
        <dbReference type="Google" id="ProtNLM"/>
    </source>
</evidence>
<evidence type="ECO:0000256" key="6">
    <source>
        <dbReference type="ARBA" id="ARBA00023136"/>
    </source>
</evidence>
<dbReference type="PROSITE" id="PS50221">
    <property type="entry name" value="GAIN_B"/>
    <property type="match status" value="1"/>
</dbReference>
<evidence type="ECO:0000313" key="14">
    <source>
        <dbReference type="Proteomes" id="UP001159405"/>
    </source>
</evidence>
<proteinExistence type="inferred from homology"/>
<feature type="transmembrane region" description="Helical" evidence="10">
    <location>
        <begin position="1190"/>
        <end position="1212"/>
    </location>
</feature>
<evidence type="ECO:0000256" key="10">
    <source>
        <dbReference type="SAM" id="Phobius"/>
    </source>
</evidence>
<feature type="transmembrane region" description="Helical" evidence="10">
    <location>
        <begin position="1591"/>
        <end position="1617"/>
    </location>
</feature>
<feature type="compositionally biased region" description="Basic and acidic residues" evidence="9">
    <location>
        <begin position="1647"/>
        <end position="1659"/>
    </location>
</feature>
<dbReference type="SMART" id="SM00303">
    <property type="entry name" value="GPS"/>
    <property type="match status" value="1"/>
</dbReference>
<dbReference type="InterPro" id="IPR000434">
    <property type="entry name" value="PC1"/>
</dbReference>
<feature type="region of interest" description="Disordered" evidence="9">
    <location>
        <begin position="1924"/>
        <end position="2025"/>
    </location>
</feature>
<comment type="similarity">
    <text evidence="2">Belongs to the polycystin family.</text>
</comment>
<dbReference type="EMBL" id="CALNXK010000192">
    <property type="protein sequence ID" value="CAH3174563.1"/>
    <property type="molecule type" value="Genomic_DNA"/>
</dbReference>
<evidence type="ECO:0000256" key="8">
    <source>
        <dbReference type="PROSITE-ProRule" id="PRU00152"/>
    </source>
</evidence>
<dbReference type="Pfam" id="PF02010">
    <property type="entry name" value="REJ"/>
    <property type="match status" value="1"/>
</dbReference>
<dbReference type="InterPro" id="IPR000203">
    <property type="entry name" value="GPS"/>
</dbReference>
<feature type="transmembrane region" description="Helical" evidence="10">
    <location>
        <begin position="1047"/>
        <end position="1067"/>
    </location>
</feature>
<evidence type="ECO:0000256" key="4">
    <source>
        <dbReference type="ARBA" id="ARBA00022737"/>
    </source>
</evidence>
<reference evidence="13 14" key="1">
    <citation type="submission" date="2022-05" db="EMBL/GenBank/DDBJ databases">
        <authorList>
            <consortium name="Genoscope - CEA"/>
            <person name="William W."/>
        </authorList>
    </citation>
    <scope>NUCLEOTIDE SEQUENCE [LARGE SCALE GENOMIC DNA]</scope>
</reference>
<dbReference type="InterPro" id="IPR002859">
    <property type="entry name" value="PKD/REJ-like"/>
</dbReference>